<dbReference type="Proteomes" id="UP000199623">
    <property type="component" value="Unassembled WGS sequence"/>
</dbReference>
<sequence>MDPAQWLADYRGRLEQVAHQARQASAGLAEAGASATSPRGEVTVTVNAGGVLGDVALTPAARRLDVDTLAMLIVSTAREAQRIAGARMAEVMAGYLGEGEALDEVTRHLPEAVR</sequence>
<dbReference type="GO" id="GO:0003677">
    <property type="term" value="F:DNA binding"/>
    <property type="evidence" value="ECO:0007669"/>
    <property type="project" value="UniProtKB-KW"/>
</dbReference>
<protein>
    <submittedName>
        <fullName evidence="1">Conserved DNA-binding protein YbaB</fullName>
    </submittedName>
</protein>
<gene>
    <name evidence="1" type="ORF">SAMN05216553_103328</name>
</gene>
<dbReference type="Gene3D" id="3.30.1310.10">
    <property type="entry name" value="Nucleoid-associated protein YbaB-like domain"/>
    <property type="match status" value="1"/>
</dbReference>
<evidence type="ECO:0000313" key="1">
    <source>
        <dbReference type="EMBL" id="SDF79628.1"/>
    </source>
</evidence>
<keyword evidence="1" id="KW-0238">DNA-binding</keyword>
<dbReference type="OrthoDB" id="4762213at2"/>
<dbReference type="SUPFAM" id="SSF82607">
    <property type="entry name" value="YbaB-like"/>
    <property type="match status" value="1"/>
</dbReference>
<dbReference type="EMBL" id="FNCC01000003">
    <property type="protein sequence ID" value="SDF79628.1"/>
    <property type="molecule type" value="Genomic_DNA"/>
</dbReference>
<dbReference type="Pfam" id="PF02575">
    <property type="entry name" value="YbaB_DNA_bd"/>
    <property type="match status" value="1"/>
</dbReference>
<organism evidence="1 2">
    <name type="scientific">Lentzea fradiae</name>
    <dbReference type="NCBI Taxonomy" id="200378"/>
    <lineage>
        <taxon>Bacteria</taxon>
        <taxon>Bacillati</taxon>
        <taxon>Actinomycetota</taxon>
        <taxon>Actinomycetes</taxon>
        <taxon>Pseudonocardiales</taxon>
        <taxon>Pseudonocardiaceae</taxon>
        <taxon>Lentzea</taxon>
    </lineage>
</organism>
<proteinExistence type="predicted"/>
<dbReference type="AlphaFoldDB" id="A0A1G7NZY5"/>
<accession>A0A1G7NZY5</accession>
<evidence type="ECO:0000313" key="2">
    <source>
        <dbReference type="Proteomes" id="UP000199623"/>
    </source>
</evidence>
<dbReference type="InterPro" id="IPR036894">
    <property type="entry name" value="YbaB-like_sf"/>
</dbReference>
<dbReference type="RefSeq" id="WP_090047436.1">
    <property type="nucleotide sequence ID" value="NZ_FNCC01000003.1"/>
</dbReference>
<name>A0A1G7NZY5_9PSEU</name>
<dbReference type="STRING" id="200378.SAMN05216553_103328"/>
<keyword evidence="2" id="KW-1185">Reference proteome</keyword>
<dbReference type="InterPro" id="IPR004401">
    <property type="entry name" value="YbaB/EbfC"/>
</dbReference>
<reference evidence="2" key="1">
    <citation type="submission" date="2016-10" db="EMBL/GenBank/DDBJ databases">
        <authorList>
            <person name="Varghese N."/>
            <person name="Submissions S."/>
        </authorList>
    </citation>
    <scope>NUCLEOTIDE SEQUENCE [LARGE SCALE GENOMIC DNA]</scope>
    <source>
        <strain evidence="2">CGMCC 4.3506</strain>
    </source>
</reference>